<dbReference type="GeneID" id="26517315"/>
<gene>
    <name evidence="2" type="primary">PM105_13</name>
</gene>
<keyword evidence="1" id="KW-0175">Coiled coil</keyword>
<organism evidence="2 3">
    <name type="scientific">Pseudomonas phage vB_PaeS_PM105</name>
    <dbReference type="NCBI Taxonomy" id="1743016"/>
    <lineage>
        <taxon>Viruses</taxon>
        <taxon>Duplodnaviria</taxon>
        <taxon>Heunggongvirae</taxon>
        <taxon>Uroviricota</taxon>
        <taxon>Caudoviricetes</taxon>
        <taxon>Guarnerosvirinae</taxon>
        <taxon>Mechnikovvirus</taxon>
        <taxon>Mechnikovvirus PM105</taxon>
        <taxon>Beetrevirus PM105</taxon>
    </lineage>
</organism>
<reference evidence="2 3" key="1">
    <citation type="journal article" date="2016" name="Genome Announc.">
        <title>Complete Genome Sequence of PM105, a New Pseudomonas aeruginosa B3-Like Transposable Phage.</title>
        <authorList>
            <person name="Pourcel C."/>
            <person name="Midoux C."/>
            <person name="Bourkaltseva M."/>
            <person name="Pleteneva E."/>
            <person name="Krylov V."/>
        </authorList>
    </citation>
    <scope>NUCLEOTIDE SEQUENCE [LARGE SCALE GENOMIC DNA]</scope>
</reference>
<keyword evidence="3" id="KW-1185">Reference proteome</keyword>
<sequence>MARKSQAAVELLEDDIEQGQALLAKQHQMAALNTEHDNQVRAVAAQLGYQLPADCTDPDLIQRDIAANMRRSVEACLEVGRGLQVLKSACIHGSFIERLNALGLERTVAFRFMDAATKFSALGSNATLTKAIDSQSKLFEMLVLEDEEIQELELTGQTGELSIDDVATMSVKELRKALREAREDKKALAQVNADKNTKIDELAAQLARKPLVVVQPMDEQLAERREELATKATAAEAAIAGALHPAVQLLVEKGEESGQDQRPIIAGMLAQVERALLQIRAEYNIPATPSASATPTWMADDSEEAVKAALAEAAKQGE</sequence>
<dbReference type="EMBL" id="LN898172">
    <property type="protein sequence ID" value="CUS27795.1"/>
    <property type="molecule type" value="Genomic_DNA"/>
</dbReference>
<dbReference type="Proteomes" id="UP000204666">
    <property type="component" value="Genome"/>
</dbReference>
<name>A0A0S4L093_9CAUD</name>
<evidence type="ECO:0000313" key="3">
    <source>
        <dbReference type="Proteomes" id="UP000204666"/>
    </source>
</evidence>
<feature type="coiled-coil region" evidence="1">
    <location>
        <begin position="171"/>
        <end position="198"/>
    </location>
</feature>
<accession>A0A0S4L093</accession>
<dbReference type="RefSeq" id="YP_009188524.1">
    <property type="nucleotide sequence ID" value="NC_028667.1"/>
</dbReference>
<proteinExistence type="predicted"/>
<dbReference type="KEGG" id="vg:26517315"/>
<evidence type="ECO:0000313" key="2">
    <source>
        <dbReference type="EMBL" id="CUS27795.1"/>
    </source>
</evidence>
<evidence type="ECO:0000256" key="1">
    <source>
        <dbReference type="SAM" id="Coils"/>
    </source>
</evidence>
<protein>
    <submittedName>
        <fullName evidence="2">Uncharacterized protein</fullName>
    </submittedName>
</protein>
<dbReference type="OrthoDB" id="31506at10239"/>